<evidence type="ECO:0000313" key="2">
    <source>
        <dbReference type="EMBL" id="KAH7093376.1"/>
    </source>
</evidence>
<evidence type="ECO:0000313" key="3">
    <source>
        <dbReference type="Proteomes" id="UP000813461"/>
    </source>
</evidence>
<feature type="compositionally biased region" description="Polar residues" evidence="1">
    <location>
        <begin position="94"/>
        <end position="103"/>
    </location>
</feature>
<dbReference type="AlphaFoldDB" id="A0A8K0W2Q7"/>
<protein>
    <submittedName>
        <fullName evidence="2">Uncharacterized protein</fullName>
    </submittedName>
</protein>
<accession>A0A8K0W2Q7</accession>
<proteinExistence type="predicted"/>
<name>A0A8K0W2Q7_9PLEO</name>
<comment type="caution">
    <text evidence="2">The sequence shown here is derived from an EMBL/GenBank/DDBJ whole genome shotgun (WGS) entry which is preliminary data.</text>
</comment>
<organism evidence="2 3">
    <name type="scientific">Paraphoma chrysanthemicola</name>
    <dbReference type="NCBI Taxonomy" id="798071"/>
    <lineage>
        <taxon>Eukaryota</taxon>
        <taxon>Fungi</taxon>
        <taxon>Dikarya</taxon>
        <taxon>Ascomycota</taxon>
        <taxon>Pezizomycotina</taxon>
        <taxon>Dothideomycetes</taxon>
        <taxon>Pleosporomycetidae</taxon>
        <taxon>Pleosporales</taxon>
        <taxon>Pleosporineae</taxon>
        <taxon>Phaeosphaeriaceae</taxon>
        <taxon>Paraphoma</taxon>
    </lineage>
</organism>
<gene>
    <name evidence="2" type="ORF">FB567DRAFT_462070</name>
</gene>
<reference evidence="2" key="1">
    <citation type="journal article" date="2021" name="Nat. Commun.">
        <title>Genetic determinants of endophytism in the Arabidopsis root mycobiome.</title>
        <authorList>
            <person name="Mesny F."/>
            <person name="Miyauchi S."/>
            <person name="Thiergart T."/>
            <person name="Pickel B."/>
            <person name="Atanasova L."/>
            <person name="Karlsson M."/>
            <person name="Huettel B."/>
            <person name="Barry K.W."/>
            <person name="Haridas S."/>
            <person name="Chen C."/>
            <person name="Bauer D."/>
            <person name="Andreopoulos W."/>
            <person name="Pangilinan J."/>
            <person name="LaButti K."/>
            <person name="Riley R."/>
            <person name="Lipzen A."/>
            <person name="Clum A."/>
            <person name="Drula E."/>
            <person name="Henrissat B."/>
            <person name="Kohler A."/>
            <person name="Grigoriev I.V."/>
            <person name="Martin F.M."/>
            <person name="Hacquard S."/>
        </authorList>
    </citation>
    <scope>NUCLEOTIDE SEQUENCE</scope>
    <source>
        <strain evidence="2">MPI-SDFR-AT-0120</strain>
    </source>
</reference>
<sequence length="338" mass="37208">MPNGFAATTPRLTAVNDDNVPPTPGTINAAQLLMGLGVPQDDHTAAINLVNMSSGVASRTRNAAKCQNLASQAVDNVAEAAVADAIPDQDSDNESVQQLSLSQPAMKRSERMLDANNPEHAQLIAGASKAGPEYYDSDADEIPGDIKGIKKSHLFRNVSWGAYATSTTNDDEFTTHPEFTQFVPGRFELLADGTVADQKRKLVIKLKDATGNKKVFQNPPPRDWTNQEALTALNKRTVQQIRRCTNVRFREPVEAYLPVERRWILANLKEGKPIKGWKAFVAAFNKEFDGRVVEGSLAARQARTHSSLTKEVERFGKDWYAKGRVPVLAKKEKKGKKE</sequence>
<evidence type="ECO:0000256" key="1">
    <source>
        <dbReference type="SAM" id="MobiDB-lite"/>
    </source>
</evidence>
<dbReference type="Proteomes" id="UP000813461">
    <property type="component" value="Unassembled WGS sequence"/>
</dbReference>
<dbReference type="OrthoDB" id="3788624at2759"/>
<feature type="region of interest" description="Disordered" evidence="1">
    <location>
        <begin position="85"/>
        <end position="106"/>
    </location>
</feature>
<dbReference type="EMBL" id="JAGMVJ010000002">
    <property type="protein sequence ID" value="KAH7093376.1"/>
    <property type="molecule type" value="Genomic_DNA"/>
</dbReference>
<keyword evidence="3" id="KW-1185">Reference proteome</keyword>